<dbReference type="PANTHER" id="PTHR23422:SF9">
    <property type="entry name" value="ZN-DEPENDENT HYDROLASE"/>
    <property type="match status" value="1"/>
</dbReference>
<reference evidence="4 5" key="1">
    <citation type="submission" date="2023-10" db="EMBL/GenBank/DDBJ databases">
        <title>Psychrosphaera aquimaarina strain SW33 isolated from seawater.</title>
        <authorList>
            <person name="Bayburt H."/>
            <person name="Kim J.M."/>
            <person name="Choi B.J."/>
            <person name="Jeon C.O."/>
        </authorList>
    </citation>
    <scope>NUCLEOTIDE SEQUENCE [LARGE SCALE GENOMIC DNA]</scope>
    <source>
        <strain evidence="4 5">KCTC 52743</strain>
    </source>
</reference>
<evidence type="ECO:0000313" key="4">
    <source>
        <dbReference type="EMBL" id="MDU0113044.1"/>
    </source>
</evidence>
<comment type="caution">
    <text evidence="4">The sequence shown here is derived from an EMBL/GenBank/DDBJ whole genome shotgun (WGS) entry which is preliminary data.</text>
</comment>
<keyword evidence="2 4" id="KW-0378">Hydrolase</keyword>
<feature type="chain" id="PRO_5047337142" evidence="3">
    <location>
        <begin position="20"/>
        <end position="558"/>
    </location>
</feature>
<dbReference type="Proteomes" id="UP001257914">
    <property type="component" value="Unassembled WGS sequence"/>
</dbReference>
<dbReference type="PANTHER" id="PTHR23422">
    <property type="entry name" value="DIPEPTIDYL PEPTIDASE III-RELATED"/>
    <property type="match status" value="1"/>
</dbReference>
<evidence type="ECO:0000313" key="5">
    <source>
        <dbReference type="Proteomes" id="UP001257914"/>
    </source>
</evidence>
<keyword evidence="5" id="KW-1185">Reference proteome</keyword>
<evidence type="ECO:0000256" key="2">
    <source>
        <dbReference type="ARBA" id="ARBA00022801"/>
    </source>
</evidence>
<dbReference type="RefSeq" id="WP_315946659.1">
    <property type="nucleotide sequence ID" value="NZ_JAWCUA010000007.1"/>
</dbReference>
<keyword evidence="3" id="KW-0732">Signal</keyword>
<dbReference type="GO" id="GO:0016787">
    <property type="term" value="F:hydrolase activity"/>
    <property type="evidence" value="ECO:0007669"/>
    <property type="project" value="UniProtKB-KW"/>
</dbReference>
<evidence type="ECO:0000256" key="3">
    <source>
        <dbReference type="SAM" id="SignalP"/>
    </source>
</evidence>
<feature type="signal peptide" evidence="3">
    <location>
        <begin position="1"/>
        <end position="19"/>
    </location>
</feature>
<dbReference type="Gene3D" id="3.30.540.30">
    <property type="match status" value="1"/>
</dbReference>
<keyword evidence="1" id="KW-0479">Metal-binding</keyword>
<accession>A0ABU3R062</accession>
<dbReference type="PROSITE" id="PS51257">
    <property type="entry name" value="PROKAR_LIPOPROTEIN"/>
    <property type="match status" value="1"/>
</dbReference>
<dbReference type="Pfam" id="PF03571">
    <property type="entry name" value="Peptidase_M49"/>
    <property type="match status" value="1"/>
</dbReference>
<protein>
    <submittedName>
        <fullName evidence="4">Zn-dependent hydrolase</fullName>
    </submittedName>
</protein>
<organism evidence="4 5">
    <name type="scientific">Psychrosphaera aquimarina</name>
    <dbReference type="NCBI Taxonomy" id="2044854"/>
    <lineage>
        <taxon>Bacteria</taxon>
        <taxon>Pseudomonadati</taxon>
        <taxon>Pseudomonadota</taxon>
        <taxon>Gammaproteobacteria</taxon>
        <taxon>Alteromonadales</taxon>
        <taxon>Pseudoalteromonadaceae</taxon>
        <taxon>Psychrosphaera</taxon>
    </lineage>
</organism>
<proteinExistence type="predicted"/>
<name>A0ABU3R062_9GAMM</name>
<gene>
    <name evidence="4" type="ORF">RT723_08550</name>
</gene>
<dbReference type="InterPro" id="IPR039461">
    <property type="entry name" value="Peptidase_M49"/>
</dbReference>
<dbReference type="EMBL" id="JAWCUA010000007">
    <property type="protein sequence ID" value="MDU0113044.1"/>
    <property type="molecule type" value="Genomic_DNA"/>
</dbReference>
<sequence>MKLSTLSLALGLVASLALTGCGQNSTPNSQQEAAKVSPNTLKPEFQSRLDIYTPVTLTADLSHLSANQKKMVSLLIDASKIMDALFWQQAYGKNKDAFLAGISDAKTRTYADVNYGPWDRLKGDEPFLVGQTEKSLGAQFYPEDMTKEEFEAADIIDKTGLYSVIERNDKGQLYSVPYSVYYLEELTKASELLLEAAKLAKNKEFANYLTLRADALLTDNYQPSDFAWMDMKSNTIELVYGPIENYEDMLYGYRAAFEAYVLIKDMAWSEKLVKYAATLPALQKGLPVDAKYKAEMPGSNAELNAYDVVYYAGHSNAGSKTIAINLPNDEEVQLQKGTRRLQLKNAMQAKFDKILLPIADLLIVPEQRANITFNAFFNNTMFHEVAHGLGIKNTINDKGTVRQSLKEHASALEEGKADILGLYMITQLFEQGVITEGKLEDYYTTFLAGIFRSVRFGASSAHGKANMIRFNYFAENNAFKRNEQGLYSVDMAKMREAMNGLSNLILTHQGNGDYQAVAKLVADKGVIKPQLKADLERLTTANIPVDIVFEQGKEVLGL</sequence>
<evidence type="ECO:0000256" key="1">
    <source>
        <dbReference type="ARBA" id="ARBA00022723"/>
    </source>
</evidence>